<gene>
    <name evidence="8" type="ORF">XAT740_LOCUS20802</name>
</gene>
<feature type="transmembrane region" description="Helical" evidence="6">
    <location>
        <begin position="624"/>
        <end position="647"/>
    </location>
</feature>
<feature type="transmembrane region" description="Helical" evidence="6">
    <location>
        <begin position="460"/>
        <end position="486"/>
    </location>
</feature>
<sequence>MSDYHAQRLSLDGQTCVEPSCTSPARHRCKHCQKAYCDMCVRVHKRYVLQEMNDIAKQMELNRQQSQNEVRSFIERQRADARAKAEAMQRDIIRRINEANQNVLQYMDDRAQMKLSRLADALNTFDNDALELKGSLSAEQFLSAKRIIELRTKYASNMFDDRQANDENERDTDSNISTINDQPDWEKGFFGNGDRYRMYEELVNLRAKWPFLAPALTSIYYAAEKDFSLDDIRTFLEYRHDKVLNLLTEHCKTFGKGPAQVLVEDLSFYRYKSSTPINHIHDANFDRCLHDTSSTDEHSHYRQDLANTMSESMRLVRNKVISCFRRLILARFAMKLCVDADSCTGHGPCLANMCANIAGKVHEIRYNGQTLPSFSQLIYDASVLRRSYFLIVIFFACFGLMNNIICLVTFLHDRIRFTVNGVYLIMYALCGLITMALFLINILITFLPNGFFFSQWICHIYPYLFLIFSNTSILMSAAITVENILYRCFCFDRFRSRKCALFATFNLLIVVSISNLDKIFARHAITNRTDQFYCTFKDYTHRIWLDFNNFTSYIYVFTACIIHLICMTFLFVKMQQHKQNWFQNWLLYRDILWPSLLIILCSAPYAILRYVLNTHDLLSNRFYMYLHTAFILCVHIPQMLTFFMYILPNRYYVKEFQRSIICEKLCCARAASKQAQVQEFEMQYKTWQQGAALEPVMTISTLNEYYIGGEIYDRIKLEV</sequence>
<keyword evidence="4 6" id="KW-0472">Membrane</keyword>
<comment type="caution">
    <text evidence="8">The sequence shown here is derived from an EMBL/GenBank/DDBJ whole genome shotgun (WGS) entry which is preliminary data.</text>
</comment>
<dbReference type="AlphaFoldDB" id="A0A814SRF4"/>
<feature type="domain" description="G-protein coupled receptors family 1 profile" evidence="7">
    <location>
        <begin position="402"/>
        <end position="645"/>
    </location>
</feature>
<evidence type="ECO:0000256" key="3">
    <source>
        <dbReference type="ARBA" id="ARBA00022989"/>
    </source>
</evidence>
<feature type="transmembrane region" description="Helical" evidence="6">
    <location>
        <begin position="592"/>
        <end position="612"/>
    </location>
</feature>
<evidence type="ECO:0000259" key="7">
    <source>
        <dbReference type="PROSITE" id="PS50262"/>
    </source>
</evidence>
<keyword evidence="2 6" id="KW-0812">Transmembrane</keyword>
<dbReference type="Gene3D" id="1.20.1070.10">
    <property type="entry name" value="Rhodopsin 7-helix transmembrane proteins"/>
    <property type="match status" value="1"/>
</dbReference>
<accession>A0A814SRF4</accession>
<evidence type="ECO:0000256" key="2">
    <source>
        <dbReference type="ARBA" id="ARBA00022692"/>
    </source>
</evidence>
<dbReference type="GO" id="GO:0016020">
    <property type="term" value="C:membrane"/>
    <property type="evidence" value="ECO:0007669"/>
    <property type="project" value="UniProtKB-SubCell"/>
</dbReference>
<evidence type="ECO:0000256" key="1">
    <source>
        <dbReference type="ARBA" id="ARBA00004370"/>
    </source>
</evidence>
<dbReference type="InterPro" id="IPR017452">
    <property type="entry name" value="GPCR_Rhodpsn_7TM"/>
</dbReference>
<reference evidence="8" key="1">
    <citation type="submission" date="2021-02" db="EMBL/GenBank/DDBJ databases">
        <authorList>
            <person name="Nowell W R."/>
        </authorList>
    </citation>
    <scope>NUCLEOTIDE SEQUENCE</scope>
</reference>
<dbReference type="Proteomes" id="UP000663828">
    <property type="component" value="Unassembled WGS sequence"/>
</dbReference>
<evidence type="ECO:0000256" key="4">
    <source>
        <dbReference type="ARBA" id="ARBA00023136"/>
    </source>
</evidence>
<dbReference type="PROSITE" id="PS50262">
    <property type="entry name" value="G_PROTEIN_RECEP_F1_2"/>
    <property type="match status" value="1"/>
</dbReference>
<organism evidence="8 9">
    <name type="scientific">Adineta ricciae</name>
    <name type="common">Rotifer</name>
    <dbReference type="NCBI Taxonomy" id="249248"/>
    <lineage>
        <taxon>Eukaryota</taxon>
        <taxon>Metazoa</taxon>
        <taxon>Spiralia</taxon>
        <taxon>Gnathifera</taxon>
        <taxon>Rotifera</taxon>
        <taxon>Eurotatoria</taxon>
        <taxon>Bdelloidea</taxon>
        <taxon>Adinetida</taxon>
        <taxon>Adinetidae</taxon>
        <taxon>Adineta</taxon>
    </lineage>
</organism>
<keyword evidence="5" id="KW-0175">Coiled coil</keyword>
<dbReference type="SUPFAM" id="SSF81321">
    <property type="entry name" value="Family A G protein-coupled receptor-like"/>
    <property type="match status" value="1"/>
</dbReference>
<evidence type="ECO:0000313" key="8">
    <source>
        <dbReference type="EMBL" id="CAF1148201.1"/>
    </source>
</evidence>
<protein>
    <recommendedName>
        <fullName evidence="7">G-protein coupled receptors family 1 profile domain-containing protein</fullName>
    </recommendedName>
</protein>
<feature type="transmembrane region" description="Helical" evidence="6">
    <location>
        <begin position="423"/>
        <end position="448"/>
    </location>
</feature>
<dbReference type="EMBL" id="CAJNOR010001466">
    <property type="protein sequence ID" value="CAF1148201.1"/>
    <property type="molecule type" value="Genomic_DNA"/>
</dbReference>
<proteinExistence type="predicted"/>
<keyword evidence="3 6" id="KW-1133">Transmembrane helix</keyword>
<feature type="coiled-coil region" evidence="5">
    <location>
        <begin position="49"/>
        <end position="102"/>
    </location>
</feature>
<comment type="subcellular location">
    <subcellularLocation>
        <location evidence="1">Membrane</location>
    </subcellularLocation>
</comment>
<evidence type="ECO:0000256" key="6">
    <source>
        <dbReference type="SAM" id="Phobius"/>
    </source>
</evidence>
<name>A0A814SRF4_ADIRI</name>
<feature type="transmembrane region" description="Helical" evidence="6">
    <location>
        <begin position="498"/>
        <end position="516"/>
    </location>
</feature>
<keyword evidence="9" id="KW-1185">Reference proteome</keyword>
<evidence type="ECO:0000313" key="9">
    <source>
        <dbReference type="Proteomes" id="UP000663828"/>
    </source>
</evidence>
<evidence type="ECO:0000256" key="5">
    <source>
        <dbReference type="SAM" id="Coils"/>
    </source>
</evidence>
<feature type="transmembrane region" description="Helical" evidence="6">
    <location>
        <begin position="552"/>
        <end position="572"/>
    </location>
</feature>
<feature type="transmembrane region" description="Helical" evidence="6">
    <location>
        <begin position="388"/>
        <end position="411"/>
    </location>
</feature>